<protein>
    <submittedName>
        <fullName evidence="4">Phage tail tape measure protein</fullName>
    </submittedName>
</protein>
<feature type="transmembrane region" description="Helical" evidence="2">
    <location>
        <begin position="503"/>
        <end position="520"/>
    </location>
</feature>
<keyword evidence="1" id="KW-1188">Viral release from host cell</keyword>
<proteinExistence type="predicted"/>
<dbReference type="NCBIfam" id="TIGR01760">
    <property type="entry name" value="tape_meas_TP901"/>
    <property type="match status" value="1"/>
</dbReference>
<feature type="transmembrane region" description="Helical" evidence="2">
    <location>
        <begin position="475"/>
        <end position="497"/>
    </location>
</feature>
<evidence type="ECO:0000313" key="5">
    <source>
        <dbReference type="Proteomes" id="UP000450000"/>
    </source>
</evidence>
<dbReference type="PANTHER" id="PTHR37813:SF1">
    <property type="entry name" value="FELS-2 PROPHAGE PROTEIN"/>
    <property type="match status" value="1"/>
</dbReference>
<dbReference type="Pfam" id="PF10145">
    <property type="entry name" value="PhageMin_Tail"/>
    <property type="match status" value="1"/>
</dbReference>
<keyword evidence="2" id="KW-0472">Membrane</keyword>
<organism evidence="4 5">
    <name type="scientific">Streptomyces kaniharaensis</name>
    <dbReference type="NCBI Taxonomy" id="212423"/>
    <lineage>
        <taxon>Bacteria</taxon>
        <taxon>Bacillati</taxon>
        <taxon>Actinomycetota</taxon>
        <taxon>Actinomycetes</taxon>
        <taxon>Kitasatosporales</taxon>
        <taxon>Streptomycetaceae</taxon>
        <taxon>Streptomyces</taxon>
    </lineage>
</organism>
<dbReference type="InterPro" id="IPR010090">
    <property type="entry name" value="Phage_tape_meas"/>
</dbReference>
<dbReference type="PANTHER" id="PTHR37813">
    <property type="entry name" value="FELS-2 PROPHAGE PROTEIN"/>
    <property type="match status" value="1"/>
</dbReference>
<sequence length="943" mass="100409">MASEVADLFVVLRAETAPFLAGMRTAGEEGEAFGGRMAGPLGVLSKIGVAAGAVGIGVAAASIKLAGDFQASMQKLVSTAGESQSALKMVSDGVLQLARDTGTGTKELADGMYMVESAGYHGAEGLTVLKAAAEGARAEQAPLAEVSNAVTSALKSYHLGADQATTMTNQMIAAVGHGKMTFGEFAGSLSTVLPIASAAHLQFDQVGGAIATLTNHGTSAREATQELANTIRNLQAPNNVAIQEMQRLGLSSIDIQQHLGERGLTGTIDLLQRAIMQHMGPAGTVLLDVFNRSKQAADDANRMIAAMPKSLQGLAQEFQQGKISMGDWRKALKELPVDQANLASQFATLINKSEGFNQQLKNGGPAEQSFNDAMKRMLGGATGLNTALMLGGENMVDFRNNVAAVGEAAKHSGQDVEGWGEIQQTFNFKLDQLKQTVITLAIRLGTALMPYAERFIAWLKTGVDWLTQHKAAVQVAAAVIGTTLVAALLALAGAAAAAIGPELLLAGAIMAIVGAVVYAYKHFQGFHDAVDALGRYLSTAFAAAWRMAGQAVDWFRASVLPHVIAGIQHLFAWFQAHQAEFASAWRTLVQTVAAIAAWFKSSVLDWLVARLGDLWAWMHAHKAEFSAAFHSAFESVRDSAVWFKQHVVDWVITQVAELIAWWRGNSQQIHEVWSSVWNRVADQARFVWDIISTGLQVMSGAWRFGWGLIRDTARTAWDLIRDEVTMAIHAVHNVVSFVLNLLTGRWGEAWQSLKNLASQGLHDAMNLVSNLAGNFGTLLVNAGKNLINGLLNGIKSAVGGVKNYLSDLTDSIKSWKGPPDKDATLLTGAGKVIIDGLMVGFDSRIPALKGQLQGITSDIASTFGNVDAQVSVTGRGAGRALTPVAGTQALSMAGAGGSSPVYVVNVTVQGSVLAEDDLRQTLERQMYQIGMRNSMTWQPYARR</sequence>
<reference evidence="4 5" key="1">
    <citation type="submission" date="2019-09" db="EMBL/GenBank/DDBJ databases">
        <title>Genome Sequences of Streptomyces kaniharaensis ATCC 21070.</title>
        <authorList>
            <person name="Zhu W."/>
            <person name="De Crecy-Lagard V."/>
            <person name="Richards N.G."/>
        </authorList>
    </citation>
    <scope>NUCLEOTIDE SEQUENCE [LARGE SCALE GENOMIC DNA]</scope>
    <source>
        <strain evidence="4 5">SF-557</strain>
    </source>
</reference>
<dbReference type="OrthoDB" id="3404808at2"/>
<dbReference type="EMBL" id="WBOF01000001">
    <property type="protein sequence ID" value="MQS14526.1"/>
    <property type="molecule type" value="Genomic_DNA"/>
</dbReference>
<accession>A0A6N7KSD9</accession>
<keyword evidence="5" id="KW-1185">Reference proteome</keyword>
<evidence type="ECO:0000256" key="2">
    <source>
        <dbReference type="SAM" id="Phobius"/>
    </source>
</evidence>
<gene>
    <name evidence="4" type="ORF">F7Q99_20215</name>
</gene>
<dbReference type="AlphaFoldDB" id="A0A6N7KSD9"/>
<dbReference type="Proteomes" id="UP000450000">
    <property type="component" value="Unassembled WGS sequence"/>
</dbReference>
<evidence type="ECO:0000313" key="4">
    <source>
        <dbReference type="EMBL" id="MQS14526.1"/>
    </source>
</evidence>
<keyword evidence="2" id="KW-1133">Transmembrane helix</keyword>
<evidence type="ECO:0000259" key="3">
    <source>
        <dbReference type="Pfam" id="PF10145"/>
    </source>
</evidence>
<name>A0A6N7KSD9_9ACTN</name>
<comment type="caution">
    <text evidence="4">The sequence shown here is derived from an EMBL/GenBank/DDBJ whole genome shotgun (WGS) entry which is preliminary data.</text>
</comment>
<feature type="domain" description="Phage tail tape measure protein" evidence="3">
    <location>
        <begin position="94"/>
        <end position="276"/>
    </location>
</feature>
<evidence type="ECO:0000256" key="1">
    <source>
        <dbReference type="ARBA" id="ARBA00022612"/>
    </source>
</evidence>
<keyword evidence="2" id="KW-0812">Transmembrane</keyword>
<dbReference type="RefSeq" id="WP_153463350.1">
    <property type="nucleotide sequence ID" value="NZ_WBOF01000001.1"/>
</dbReference>